<comment type="cofactor">
    <cofactor evidence="1">
        <name>[4Fe-4S] cluster</name>
        <dbReference type="ChEBI" id="CHEBI:49883"/>
    </cofactor>
</comment>
<comment type="pathway">
    <text evidence="2">Cofactor biosynthesis; NAD(+) biosynthesis; quinolinate from iminoaspartate: step 1/1.</text>
</comment>
<dbReference type="Proteomes" id="UP000004295">
    <property type="component" value="Unassembled WGS sequence"/>
</dbReference>
<evidence type="ECO:0000256" key="5">
    <source>
        <dbReference type="ARBA" id="ARBA00022642"/>
    </source>
</evidence>
<organism evidence="11 12">
    <name type="scientific">Porphyromonas endodontalis (strain ATCC 35406 / DSM 24491 / JCM 8526 / CCUG 16442 / BCRC 14492 / NCTC 13058 / HG 370)</name>
    <name type="common">Bacteroides endodontalis</name>
    <dbReference type="NCBI Taxonomy" id="553175"/>
    <lineage>
        <taxon>Bacteria</taxon>
        <taxon>Pseudomonadati</taxon>
        <taxon>Bacteroidota</taxon>
        <taxon>Bacteroidia</taxon>
        <taxon>Bacteroidales</taxon>
        <taxon>Porphyromonadaceae</taxon>
        <taxon>Porphyromonas</taxon>
    </lineage>
</organism>
<dbReference type="GO" id="GO:0008987">
    <property type="term" value="F:quinolinate synthetase A activity"/>
    <property type="evidence" value="ECO:0007669"/>
    <property type="project" value="UniProtKB-UniRule"/>
</dbReference>
<evidence type="ECO:0000256" key="7">
    <source>
        <dbReference type="ARBA" id="ARBA00022723"/>
    </source>
</evidence>
<dbReference type="InterPro" id="IPR003473">
    <property type="entry name" value="NadA"/>
</dbReference>
<name>C3JA85_POREA</name>
<evidence type="ECO:0000256" key="10">
    <source>
        <dbReference type="NCBIfam" id="TIGR00550"/>
    </source>
</evidence>
<sequence length="312" mass="34768">MNNNEDVRALAEEIAQLKKERDAVILAHYYARPEVQAVADILGDSLALSQLAATTEAKVIVFCGVHFMAETAAIISPEKKVLIPVENAGCSLAESVTAAGLATWRKYHPNGLIVSYVNTSAAVKAETDYCVTSANALKVIETLPLDVPILFGPDKNLGEYINLKTGRNMDLWQGDCYVHRHITGELIREYLERYPNADILIHPESVACGDKSILEHPRCFVGSTSGILKHPAQSEKKQFVVATEKEAITELVHQYPHLEFIPITREHYCEYMKLTTLTDLRDALRDEKHVVTIAPEVRERALLPIQRMLAVK</sequence>
<dbReference type="PANTHER" id="PTHR30573:SF0">
    <property type="entry name" value="QUINOLINATE SYNTHASE, CHLOROPLASTIC"/>
    <property type="match status" value="1"/>
</dbReference>
<evidence type="ECO:0000256" key="3">
    <source>
        <dbReference type="ARBA" id="ARBA00012669"/>
    </source>
</evidence>
<keyword evidence="7" id="KW-0479">Metal-binding</keyword>
<dbReference type="InterPro" id="IPR036094">
    <property type="entry name" value="NadA_sf"/>
</dbReference>
<evidence type="ECO:0000256" key="4">
    <source>
        <dbReference type="ARBA" id="ARBA00022485"/>
    </source>
</evidence>
<dbReference type="GO" id="GO:0034628">
    <property type="term" value="P:'de novo' NAD+ biosynthetic process from L-aspartate"/>
    <property type="evidence" value="ECO:0007669"/>
    <property type="project" value="TreeGrafter"/>
</dbReference>
<keyword evidence="8" id="KW-0408">Iron</keyword>
<dbReference type="PANTHER" id="PTHR30573">
    <property type="entry name" value="QUINOLINATE SYNTHETASE A"/>
    <property type="match status" value="1"/>
</dbReference>
<reference evidence="11 12" key="1">
    <citation type="submission" date="2009-04" db="EMBL/GenBank/DDBJ databases">
        <authorList>
            <person name="Sebastian Y."/>
            <person name="Madupu R."/>
            <person name="Durkin A.S."/>
            <person name="Torralba M."/>
            <person name="Methe B."/>
            <person name="Sutton G.G."/>
            <person name="Strausberg R.L."/>
            <person name="Nelson K.E."/>
        </authorList>
    </citation>
    <scope>NUCLEOTIDE SEQUENCE [LARGE SCALE GENOMIC DNA]</scope>
    <source>
        <strain evidence="12">ATCC 35406 / BCRC 14492 / JCM 8526 / NCTC 13058 / HG 370</strain>
    </source>
</reference>
<dbReference type="EC" id="2.5.1.72" evidence="3 10"/>
<protein>
    <recommendedName>
        <fullName evidence="3 10">Quinolinate synthase</fullName>
        <ecNumber evidence="3 10">2.5.1.72</ecNumber>
    </recommendedName>
</protein>
<dbReference type="Gene3D" id="3.40.50.10800">
    <property type="entry name" value="NadA-like"/>
    <property type="match status" value="3"/>
</dbReference>
<evidence type="ECO:0000256" key="8">
    <source>
        <dbReference type="ARBA" id="ARBA00023004"/>
    </source>
</evidence>
<keyword evidence="4" id="KW-0004">4Fe-4S</keyword>
<dbReference type="AlphaFoldDB" id="C3JA85"/>
<evidence type="ECO:0000313" key="11">
    <source>
        <dbReference type="EMBL" id="EEN82893.1"/>
    </source>
</evidence>
<dbReference type="GO" id="GO:0051539">
    <property type="term" value="F:4 iron, 4 sulfur cluster binding"/>
    <property type="evidence" value="ECO:0007669"/>
    <property type="project" value="UniProtKB-KW"/>
</dbReference>
<comment type="caution">
    <text evidence="11">The sequence shown here is derived from an EMBL/GenBank/DDBJ whole genome shotgun (WGS) entry which is preliminary data.</text>
</comment>
<dbReference type="GeneID" id="93365913"/>
<evidence type="ECO:0000256" key="6">
    <source>
        <dbReference type="ARBA" id="ARBA00022679"/>
    </source>
</evidence>
<keyword evidence="9" id="KW-0411">Iron-sulfur</keyword>
<dbReference type="NCBIfam" id="TIGR00550">
    <property type="entry name" value="nadA"/>
    <property type="match status" value="1"/>
</dbReference>
<keyword evidence="6" id="KW-0808">Transferase</keyword>
<dbReference type="EMBL" id="ACNN01000018">
    <property type="protein sequence ID" value="EEN82893.1"/>
    <property type="molecule type" value="Genomic_DNA"/>
</dbReference>
<dbReference type="SUPFAM" id="SSF142754">
    <property type="entry name" value="NadA-like"/>
    <property type="match status" value="1"/>
</dbReference>
<dbReference type="UniPathway" id="UPA00253">
    <property type="reaction ID" value="UER00327"/>
</dbReference>
<dbReference type="NCBIfam" id="NF006878">
    <property type="entry name" value="PRK09375.1-2"/>
    <property type="match status" value="1"/>
</dbReference>
<dbReference type="RefSeq" id="WP_004333401.1">
    <property type="nucleotide sequence ID" value="NZ_ACNN01000018.1"/>
</dbReference>
<evidence type="ECO:0000313" key="12">
    <source>
        <dbReference type="Proteomes" id="UP000004295"/>
    </source>
</evidence>
<gene>
    <name evidence="11" type="primary">nadA</name>
    <name evidence="11" type="ORF">POREN0001_1573</name>
</gene>
<keyword evidence="12" id="KW-1185">Reference proteome</keyword>
<proteinExistence type="predicted"/>
<evidence type="ECO:0000256" key="2">
    <source>
        <dbReference type="ARBA" id="ARBA00005065"/>
    </source>
</evidence>
<dbReference type="STRING" id="553175.POREN0001_1573"/>
<dbReference type="Pfam" id="PF02445">
    <property type="entry name" value="NadA"/>
    <property type="match status" value="1"/>
</dbReference>
<accession>C3JA85</accession>
<evidence type="ECO:0000256" key="1">
    <source>
        <dbReference type="ARBA" id="ARBA00001966"/>
    </source>
</evidence>
<dbReference type="GO" id="GO:0046872">
    <property type="term" value="F:metal ion binding"/>
    <property type="evidence" value="ECO:0007669"/>
    <property type="project" value="UniProtKB-KW"/>
</dbReference>
<evidence type="ECO:0000256" key="9">
    <source>
        <dbReference type="ARBA" id="ARBA00023014"/>
    </source>
</evidence>
<keyword evidence="5" id="KW-0662">Pyridine nucleotide biosynthesis</keyword>
<dbReference type="eggNOG" id="COG0379">
    <property type="taxonomic scope" value="Bacteria"/>
</dbReference>